<dbReference type="PROSITE" id="PS00139">
    <property type="entry name" value="THIOL_PROTEASE_CYS"/>
    <property type="match status" value="1"/>
</dbReference>
<feature type="active site" evidence="5">
    <location>
        <position position="641"/>
    </location>
</feature>
<feature type="active site" evidence="5">
    <location>
        <position position="438"/>
    </location>
</feature>
<gene>
    <name evidence="7" type="ORF">SCF082_LOCUS26430</name>
</gene>
<sequence>MAPEVEVAQRLQGDGVNRQLFELIWKKDLLSQQSITLRIPDTIVFKYNCPSVWYFTSVDGTIKRKHKAKLDAECILREFLKRPLACGIVAYYVQTAVDVEDAPRGLTESGLAPTTIEYLNEEQLRELLLNRQMNRGDGLLQKFLEPPDGRNNMIRAQWSPKVCLIERRINRLNLNDTHYDMYERAVTFEGPDFHSEVTPVRGATLANKVDHIADAIIQHVAGVTNDRVKITRLALNFKVDHKDRLHFLFASSVRLLGCSQPLEVNTMLQVPEYIHRAQSVSRTAPAVLLRSLVCPTCQQKVHPEMLFEVAYRVIIEYEEQRCNAERRVRPEPPLNVPVWHEMTEAASEQARPAEDLFVDPEFPATNESIGGVKGDAANENVRYYLREVMSHIVPGWVRPCEMIGKDAGQYKLHGIEGEPCLFKHVSPRDIKQGYLGDCWLVSSFSTLAEYPDRVRSLFKQQKLSEDGRYDIRLYCPLEEEWKVVTIDDRLPYWKKTFSYGQVCFAQPSKENEFWPCLLEKAVAKLVQAYYRLDGGFEQIALEMLTGKPALCISLSLDASHTSYVLTSGLDETSAKHATVFQRVRSIDEKWDYWTKDAAAWCDNQSELSDLWVWDRMKSWDEEGYSIACGSRGDYKGIIAGHAYTILRLLDVTVTRGEKTERLQLLHVRNPHMKNEWTGKWHDSDSYTWNAYPEALDACKHKVGYNDNGVFWMDWEDFKQGFMEFTVNFDQQDKGRRYTDDSAEAQFEHKAVPEAFARLHPRLEPEEYVELRKELVFQQKFAGVCENCYLRFSTARLGAVQRLLAPELKKGSAAAEKQELGLLGTEDAESVELVGTGRRDPERLALRRKVTRQKILQRQGLVDSWWEAADTALPKRAASCPKLPSWGPNHSGAVLWAPAPVLAHRPRAPAAPVPRGAGHSSVEVLFPEYSSIIGKGTSQSSTDAVLVKCLARMLELRLRH</sequence>
<evidence type="ECO:0000259" key="6">
    <source>
        <dbReference type="PROSITE" id="PS50203"/>
    </source>
</evidence>
<feature type="domain" description="Calpain catalytic" evidence="6">
    <location>
        <begin position="356"/>
        <end position="730"/>
    </location>
</feature>
<comment type="similarity">
    <text evidence="1">Belongs to the peptidase C2 family.</text>
</comment>
<dbReference type="GO" id="GO:0008233">
    <property type="term" value="F:peptidase activity"/>
    <property type="evidence" value="ECO:0007669"/>
    <property type="project" value="UniProtKB-KW"/>
</dbReference>
<dbReference type="Pfam" id="PF00648">
    <property type="entry name" value="Peptidase_C2"/>
    <property type="match status" value="1"/>
</dbReference>
<evidence type="ECO:0000256" key="2">
    <source>
        <dbReference type="ARBA" id="ARBA00022670"/>
    </source>
</evidence>
<evidence type="ECO:0000256" key="3">
    <source>
        <dbReference type="ARBA" id="ARBA00022801"/>
    </source>
</evidence>
<dbReference type="InterPro" id="IPR022684">
    <property type="entry name" value="Calpain_cysteine_protease"/>
</dbReference>
<keyword evidence="2 5" id="KW-0645">Protease</keyword>
<dbReference type="InterPro" id="IPR001300">
    <property type="entry name" value="Peptidase_C2_calpain_cat"/>
</dbReference>
<dbReference type="PROSITE" id="PS50203">
    <property type="entry name" value="CALPAIN_CAT"/>
    <property type="match status" value="1"/>
</dbReference>
<dbReference type="Proteomes" id="UP001642464">
    <property type="component" value="Unassembled WGS sequence"/>
</dbReference>
<dbReference type="PANTHER" id="PTHR10183:SF379">
    <property type="entry name" value="CALPAIN-5"/>
    <property type="match status" value="1"/>
</dbReference>
<keyword evidence="3 5" id="KW-0378">Hydrolase</keyword>
<reference evidence="7 8" key="1">
    <citation type="submission" date="2024-02" db="EMBL/GenBank/DDBJ databases">
        <authorList>
            <person name="Chen Y."/>
            <person name="Shah S."/>
            <person name="Dougan E. K."/>
            <person name="Thang M."/>
            <person name="Chan C."/>
        </authorList>
    </citation>
    <scope>NUCLEOTIDE SEQUENCE [LARGE SCALE GENOMIC DNA]</scope>
</reference>
<keyword evidence="8" id="KW-1185">Reference proteome</keyword>
<protein>
    <submittedName>
        <fullName evidence="7">Calpain-type cysteine protease DEK1 (Phytocalpain DEK1) (Protein DEFECTIVE KERNEL 1) (ZmDEK1)</fullName>
    </submittedName>
</protein>
<evidence type="ECO:0000256" key="5">
    <source>
        <dbReference type="PROSITE-ProRule" id="PRU00239"/>
    </source>
</evidence>
<keyword evidence="4 5" id="KW-0788">Thiol protease</keyword>
<dbReference type="SUPFAM" id="SSF54001">
    <property type="entry name" value="Cysteine proteinases"/>
    <property type="match status" value="1"/>
</dbReference>
<proteinExistence type="inferred from homology"/>
<name>A0ABP0M6E4_9DINO</name>
<dbReference type="Gene3D" id="3.90.70.10">
    <property type="entry name" value="Cysteine proteinases"/>
    <property type="match status" value="1"/>
</dbReference>
<organism evidence="7 8">
    <name type="scientific">Durusdinium trenchii</name>
    <dbReference type="NCBI Taxonomy" id="1381693"/>
    <lineage>
        <taxon>Eukaryota</taxon>
        <taxon>Sar</taxon>
        <taxon>Alveolata</taxon>
        <taxon>Dinophyceae</taxon>
        <taxon>Suessiales</taxon>
        <taxon>Symbiodiniaceae</taxon>
        <taxon>Durusdinium</taxon>
    </lineage>
</organism>
<dbReference type="InterPro" id="IPR000169">
    <property type="entry name" value="Pept_cys_AS"/>
</dbReference>
<evidence type="ECO:0000256" key="1">
    <source>
        <dbReference type="ARBA" id="ARBA00007623"/>
    </source>
</evidence>
<dbReference type="PANTHER" id="PTHR10183">
    <property type="entry name" value="CALPAIN"/>
    <property type="match status" value="1"/>
</dbReference>
<dbReference type="GO" id="GO:0006508">
    <property type="term" value="P:proteolysis"/>
    <property type="evidence" value="ECO:0007669"/>
    <property type="project" value="UniProtKB-KW"/>
</dbReference>
<dbReference type="SMART" id="SM00230">
    <property type="entry name" value="CysPc"/>
    <property type="match status" value="1"/>
</dbReference>
<accession>A0ABP0M6E4</accession>
<feature type="active site" evidence="5">
    <location>
        <position position="669"/>
    </location>
</feature>
<evidence type="ECO:0000256" key="4">
    <source>
        <dbReference type="ARBA" id="ARBA00022807"/>
    </source>
</evidence>
<dbReference type="InterPro" id="IPR038765">
    <property type="entry name" value="Papain-like_cys_pep_sf"/>
</dbReference>
<comment type="caution">
    <text evidence="7">The sequence shown here is derived from an EMBL/GenBank/DDBJ whole genome shotgun (WGS) entry which is preliminary data.</text>
</comment>
<evidence type="ECO:0000313" key="7">
    <source>
        <dbReference type="EMBL" id="CAK9047069.1"/>
    </source>
</evidence>
<evidence type="ECO:0000313" key="8">
    <source>
        <dbReference type="Proteomes" id="UP001642464"/>
    </source>
</evidence>
<dbReference type="EMBL" id="CAXAMM010020003">
    <property type="protein sequence ID" value="CAK9047069.1"/>
    <property type="molecule type" value="Genomic_DNA"/>
</dbReference>